<dbReference type="EMBL" id="BARS01054158">
    <property type="protein sequence ID" value="GAG46144.1"/>
    <property type="molecule type" value="Genomic_DNA"/>
</dbReference>
<accession>X0XSH8</accession>
<organism evidence="1">
    <name type="scientific">marine sediment metagenome</name>
    <dbReference type="NCBI Taxonomy" id="412755"/>
    <lineage>
        <taxon>unclassified sequences</taxon>
        <taxon>metagenomes</taxon>
        <taxon>ecological metagenomes</taxon>
    </lineage>
</organism>
<evidence type="ECO:0000313" key="1">
    <source>
        <dbReference type="EMBL" id="GAG46144.1"/>
    </source>
</evidence>
<comment type="caution">
    <text evidence="1">The sequence shown here is derived from an EMBL/GenBank/DDBJ whole genome shotgun (WGS) entry which is preliminary data.</text>
</comment>
<name>X0XSH8_9ZZZZ</name>
<proteinExistence type="predicted"/>
<feature type="non-terminal residue" evidence="1">
    <location>
        <position position="1"/>
    </location>
</feature>
<sequence length="31" mass="3300">TVKSSGDDLTECPRIPTTVDPGEIGVIWGKK</sequence>
<protein>
    <submittedName>
        <fullName evidence="1">Uncharacterized protein</fullName>
    </submittedName>
</protein>
<reference evidence="1" key="1">
    <citation type="journal article" date="2014" name="Front. Microbiol.">
        <title>High frequency of phylogenetically diverse reductive dehalogenase-homologous genes in deep subseafloor sedimentary metagenomes.</title>
        <authorList>
            <person name="Kawai M."/>
            <person name="Futagami T."/>
            <person name="Toyoda A."/>
            <person name="Takaki Y."/>
            <person name="Nishi S."/>
            <person name="Hori S."/>
            <person name="Arai W."/>
            <person name="Tsubouchi T."/>
            <person name="Morono Y."/>
            <person name="Uchiyama I."/>
            <person name="Ito T."/>
            <person name="Fujiyama A."/>
            <person name="Inagaki F."/>
            <person name="Takami H."/>
        </authorList>
    </citation>
    <scope>NUCLEOTIDE SEQUENCE</scope>
    <source>
        <strain evidence="1">Expedition CK06-06</strain>
    </source>
</reference>
<dbReference type="AlphaFoldDB" id="X0XSH8"/>
<gene>
    <name evidence="1" type="ORF">S01H1_80231</name>
</gene>